<sequence length="312" mass="33060">MDTAGQPQARAARWTTALVTLAMVAGVAGCGGSKEKKPGQSLASVNGEEITALQLNEELQRSGISAAQQEQASKQLLESLIDRQLLDSEAVKEKLDRDPKVVQAVERAKALILAQAYLQKHVGAVARPTRAEVEEYFRQNPGFFSNRKVLDMRELVISSSDMDAGLKGAMDAAKSLDEVAAYLDAHKLKFARTQVSRSTSDLPPELSAKLLAMNKGQLFIIKEGERSLLISIADVKDAPVALEAAAGQIEQFLMNKKSKAASDAEVARLRATAKIEYLNKAPADGAPAPAAAAAAGASTPSAANERGAAALR</sequence>
<accession>A0A845HJT8</accession>
<evidence type="ECO:0000256" key="7">
    <source>
        <dbReference type="SAM" id="MobiDB-lite"/>
    </source>
</evidence>
<gene>
    <name evidence="9" type="primary">epsD</name>
    <name evidence="9" type="ORF">GTP81_13045</name>
</gene>
<dbReference type="InterPro" id="IPR000297">
    <property type="entry name" value="PPIase_PpiC"/>
</dbReference>
<feature type="region of interest" description="Disordered" evidence="7">
    <location>
        <begin position="285"/>
        <end position="312"/>
    </location>
</feature>
<evidence type="ECO:0000313" key="9">
    <source>
        <dbReference type="EMBL" id="MYN17683.1"/>
    </source>
</evidence>
<keyword evidence="6 9" id="KW-0413">Isomerase</keyword>
<dbReference type="PANTHER" id="PTHR47245">
    <property type="entry name" value="PEPTIDYLPROLYL ISOMERASE"/>
    <property type="match status" value="1"/>
</dbReference>
<reference evidence="9 10" key="1">
    <citation type="submission" date="2019-12" db="EMBL/GenBank/DDBJ databases">
        <title>Novel species isolated from a subtropical stream in China.</title>
        <authorList>
            <person name="Lu H."/>
        </authorList>
    </citation>
    <scope>NUCLEOTIDE SEQUENCE [LARGE SCALE GENOMIC DNA]</scope>
    <source>
        <strain evidence="9 10">FT107W</strain>
    </source>
</reference>
<evidence type="ECO:0000313" key="10">
    <source>
        <dbReference type="Proteomes" id="UP000484875"/>
    </source>
</evidence>
<proteinExistence type="inferred from homology"/>
<evidence type="ECO:0000256" key="5">
    <source>
        <dbReference type="ARBA" id="ARBA00023110"/>
    </source>
</evidence>
<name>A0A845HJT8_9BURK</name>
<feature type="domain" description="PpiC" evidence="8">
    <location>
        <begin position="128"/>
        <end position="245"/>
    </location>
</feature>
<dbReference type="Gene3D" id="1.10.8.1040">
    <property type="match status" value="1"/>
</dbReference>
<keyword evidence="5" id="KW-0697">Rotamase</keyword>
<keyword evidence="10" id="KW-1185">Reference proteome</keyword>
<dbReference type="PANTHER" id="PTHR47245:SF1">
    <property type="entry name" value="FOLDASE PROTEIN PRSA"/>
    <property type="match status" value="1"/>
</dbReference>
<dbReference type="AlphaFoldDB" id="A0A845HJT8"/>
<feature type="compositionally biased region" description="Low complexity" evidence="7">
    <location>
        <begin position="285"/>
        <end position="303"/>
    </location>
</feature>
<dbReference type="InterPro" id="IPR050245">
    <property type="entry name" value="PrsA_foldase"/>
</dbReference>
<dbReference type="Proteomes" id="UP000484875">
    <property type="component" value="Unassembled WGS sequence"/>
</dbReference>
<comment type="catalytic activity">
    <reaction evidence="1">
        <text>[protein]-peptidylproline (omega=180) = [protein]-peptidylproline (omega=0)</text>
        <dbReference type="Rhea" id="RHEA:16237"/>
        <dbReference type="Rhea" id="RHEA-COMP:10747"/>
        <dbReference type="Rhea" id="RHEA-COMP:10748"/>
        <dbReference type="ChEBI" id="CHEBI:83833"/>
        <dbReference type="ChEBI" id="CHEBI:83834"/>
        <dbReference type="EC" id="5.2.1.8"/>
    </reaction>
</comment>
<dbReference type="Pfam" id="PF13145">
    <property type="entry name" value="Rotamase_2"/>
    <property type="match status" value="1"/>
</dbReference>
<organism evidence="9 10">
    <name type="scientific">Duganella vulcania</name>
    <dbReference type="NCBI Taxonomy" id="2692166"/>
    <lineage>
        <taxon>Bacteria</taxon>
        <taxon>Pseudomonadati</taxon>
        <taxon>Pseudomonadota</taxon>
        <taxon>Betaproteobacteria</taxon>
        <taxon>Burkholderiales</taxon>
        <taxon>Oxalobacteraceae</taxon>
        <taxon>Telluria group</taxon>
        <taxon>Duganella</taxon>
    </lineage>
</organism>
<dbReference type="GO" id="GO:0003755">
    <property type="term" value="F:peptidyl-prolyl cis-trans isomerase activity"/>
    <property type="evidence" value="ECO:0007669"/>
    <property type="project" value="UniProtKB-KW"/>
</dbReference>
<evidence type="ECO:0000256" key="4">
    <source>
        <dbReference type="ARBA" id="ARBA00022729"/>
    </source>
</evidence>
<comment type="caution">
    <text evidence="9">The sequence shown here is derived from an EMBL/GenBank/DDBJ whole genome shotgun (WGS) entry which is preliminary data.</text>
</comment>
<evidence type="ECO:0000259" key="8">
    <source>
        <dbReference type="Pfam" id="PF13145"/>
    </source>
</evidence>
<dbReference type="EC" id="5.2.1.8" evidence="3"/>
<dbReference type="NCBIfam" id="TIGR02925">
    <property type="entry name" value="cis_trans_EpsD"/>
    <property type="match status" value="1"/>
</dbReference>
<evidence type="ECO:0000256" key="2">
    <source>
        <dbReference type="ARBA" id="ARBA00007656"/>
    </source>
</evidence>
<dbReference type="InterPro" id="IPR014274">
    <property type="entry name" value="PPIase_EpsD"/>
</dbReference>
<evidence type="ECO:0000256" key="1">
    <source>
        <dbReference type="ARBA" id="ARBA00000971"/>
    </source>
</evidence>
<evidence type="ECO:0000256" key="6">
    <source>
        <dbReference type="ARBA" id="ARBA00023235"/>
    </source>
</evidence>
<dbReference type="SUPFAM" id="SSF109998">
    <property type="entry name" value="Triger factor/SurA peptide-binding domain-like"/>
    <property type="match status" value="1"/>
</dbReference>
<dbReference type="Pfam" id="PF13624">
    <property type="entry name" value="SurA_N_3"/>
    <property type="match status" value="1"/>
</dbReference>
<dbReference type="EMBL" id="WWCV01000020">
    <property type="protein sequence ID" value="MYN17683.1"/>
    <property type="molecule type" value="Genomic_DNA"/>
</dbReference>
<comment type="similarity">
    <text evidence="2">Belongs to the PpiC/parvulin rotamase family.</text>
</comment>
<dbReference type="InterPro" id="IPR027304">
    <property type="entry name" value="Trigger_fact/SurA_dom_sf"/>
</dbReference>
<protein>
    <recommendedName>
        <fullName evidence="3">peptidylprolyl isomerase</fullName>
        <ecNumber evidence="3">5.2.1.8</ecNumber>
    </recommendedName>
</protein>
<keyword evidence="4" id="KW-0732">Signal</keyword>
<evidence type="ECO:0000256" key="3">
    <source>
        <dbReference type="ARBA" id="ARBA00013194"/>
    </source>
</evidence>